<proteinExistence type="inferred from homology"/>
<dbReference type="InterPro" id="IPR029069">
    <property type="entry name" value="HotDog_dom_sf"/>
</dbReference>
<dbReference type="AlphaFoldDB" id="A0A380JCZ4"/>
<dbReference type="OrthoDB" id="9800856at2"/>
<keyword evidence="4" id="KW-1185">Reference proteome</keyword>
<organism evidence="3 4">
    <name type="scientific">Streptococcus downei MFe28</name>
    <dbReference type="NCBI Taxonomy" id="764290"/>
    <lineage>
        <taxon>Bacteria</taxon>
        <taxon>Bacillati</taxon>
        <taxon>Bacillota</taxon>
        <taxon>Bacilli</taxon>
        <taxon>Lactobacillales</taxon>
        <taxon>Streptococcaceae</taxon>
        <taxon>Streptococcus</taxon>
    </lineage>
</organism>
<dbReference type="Pfam" id="PF13279">
    <property type="entry name" value="4HBT_2"/>
    <property type="match status" value="1"/>
</dbReference>
<evidence type="ECO:0000313" key="3">
    <source>
        <dbReference type="EMBL" id="SUN35723.1"/>
    </source>
</evidence>
<comment type="similarity">
    <text evidence="1">Belongs to the 4-hydroxybenzoyl-CoA thioesterase family.</text>
</comment>
<dbReference type="InterPro" id="IPR006684">
    <property type="entry name" value="YbgC/YbaW"/>
</dbReference>
<dbReference type="Gene3D" id="3.10.129.10">
    <property type="entry name" value="Hotdog Thioesterase"/>
    <property type="match status" value="1"/>
</dbReference>
<dbReference type="CDD" id="cd00586">
    <property type="entry name" value="4HBT"/>
    <property type="match status" value="1"/>
</dbReference>
<evidence type="ECO:0000313" key="4">
    <source>
        <dbReference type="Proteomes" id="UP000254082"/>
    </source>
</evidence>
<reference evidence="3 4" key="1">
    <citation type="submission" date="2018-06" db="EMBL/GenBank/DDBJ databases">
        <authorList>
            <consortium name="Pathogen Informatics"/>
            <person name="Doyle S."/>
        </authorList>
    </citation>
    <scope>NUCLEOTIDE SEQUENCE [LARGE SCALE GENOMIC DNA]</scope>
    <source>
        <strain evidence="4">NCTC 11391</strain>
    </source>
</reference>
<keyword evidence="2" id="KW-0378">Hydrolase</keyword>
<accession>A0A380JCZ4</accession>
<evidence type="ECO:0000256" key="2">
    <source>
        <dbReference type="ARBA" id="ARBA00022801"/>
    </source>
</evidence>
<dbReference type="PIRSF" id="PIRSF003230">
    <property type="entry name" value="YbgC"/>
    <property type="match status" value="1"/>
</dbReference>
<dbReference type="EMBL" id="UHFA01000002">
    <property type="protein sequence ID" value="SUN35723.1"/>
    <property type="molecule type" value="Genomic_DNA"/>
</dbReference>
<dbReference type="PANTHER" id="PTHR31793:SF27">
    <property type="entry name" value="NOVEL THIOESTERASE SUPERFAMILY DOMAIN AND SAPOSIN A-TYPE DOMAIN CONTAINING PROTEIN (0610012H03RIK)"/>
    <property type="match status" value="1"/>
</dbReference>
<name>A0A380JCZ4_STRDO</name>
<gene>
    <name evidence="3" type="ORF">NCTC11391_00761</name>
</gene>
<evidence type="ECO:0000256" key="1">
    <source>
        <dbReference type="ARBA" id="ARBA00005953"/>
    </source>
</evidence>
<dbReference type="GO" id="GO:0047617">
    <property type="term" value="F:fatty acyl-CoA hydrolase activity"/>
    <property type="evidence" value="ECO:0007669"/>
    <property type="project" value="TreeGrafter"/>
</dbReference>
<protein>
    <submittedName>
        <fullName evidence="3">Esterase</fullName>
    </submittedName>
</protein>
<dbReference type="InterPro" id="IPR050563">
    <property type="entry name" value="4-hydroxybenzoyl-CoA_TE"/>
</dbReference>
<dbReference type="Proteomes" id="UP000254082">
    <property type="component" value="Unassembled WGS sequence"/>
</dbReference>
<dbReference type="RefSeq" id="WP_003000957.1">
    <property type="nucleotide sequence ID" value="NZ_UHFA01000002.1"/>
</dbReference>
<dbReference type="PANTHER" id="PTHR31793">
    <property type="entry name" value="4-HYDROXYBENZOYL-COA THIOESTERASE FAMILY MEMBER"/>
    <property type="match status" value="1"/>
</dbReference>
<sequence>MKGFTHKVQYYETDRMGITHHSNYVRWMEEARVYFLDEVGLPYDKLEADGIISPVTAVDCHYKATSTFADVIAIDIRVSILKGAKLGFDYVMTNQDGQLVCQAHSEHSFLDKAGRFVALKKVYPDFYAKVQEMINQD</sequence>
<dbReference type="SUPFAM" id="SSF54637">
    <property type="entry name" value="Thioesterase/thiol ester dehydrase-isomerase"/>
    <property type="match status" value="1"/>
</dbReference>
<dbReference type="NCBIfam" id="TIGR00051">
    <property type="entry name" value="YbgC/FadM family acyl-CoA thioesterase"/>
    <property type="match status" value="1"/>
</dbReference>